<feature type="coiled-coil region" evidence="1">
    <location>
        <begin position="282"/>
        <end position="365"/>
    </location>
</feature>
<organism evidence="3 4">
    <name type="scientific">Cymbomonas tetramitiformis</name>
    <dbReference type="NCBI Taxonomy" id="36881"/>
    <lineage>
        <taxon>Eukaryota</taxon>
        <taxon>Viridiplantae</taxon>
        <taxon>Chlorophyta</taxon>
        <taxon>Pyramimonadophyceae</taxon>
        <taxon>Pyramimonadales</taxon>
        <taxon>Pyramimonadaceae</taxon>
        <taxon>Cymbomonas</taxon>
    </lineage>
</organism>
<proteinExistence type="predicted"/>
<comment type="caution">
    <text evidence="3">The sequence shown here is derived from an EMBL/GenBank/DDBJ whole genome shotgun (WGS) entry which is preliminary data.</text>
</comment>
<sequence length="536" mass="58430">MGQAGSGGLSQEEEQKWATAEKSSEATVLRWQVQLLPTSYQPLEPPPPSLVTRRDQSVIIGEHSCTHSAPSSGHVCQWLPVAASRESAGITPQSWRRSNLLPVSVAHLRPGSGARGSCWRARALLGFRGALMGGACRADAVQRASANGGTAGLARIRAINGRDEFPMHRRLEQHRVRPRGWKPSGMEARCAGLAMRASRGGKALPGAPAPARVRARAARVPADSSSLRGSQLQDDARHTQERLGVLRGELEVAQQAQTISQAAQESEHETWAQALSHSVEECTQVVSEREALEDELTQLKLELQTTLLSKDEMKDEVDIALHGLRMVEVECKHAQEKAGSSQARIELLEQEKGVALNRMQLAEDRWRKAIVSSPGRREAPANVPAGWPVPRWNPDAGGALSMYCDTCRRVLQPSAAAPARAEVEDQLRQMLKLESRCAKAEGQCAKAEGQCAKAEAAQQAVESQQRELATAESSLMVQVGKLEHEIDVSQTKAEQAKRQGQVELEVARTRAQEEERAGDSLKRQAARAEAELLEMR</sequence>
<evidence type="ECO:0000256" key="1">
    <source>
        <dbReference type="SAM" id="Coils"/>
    </source>
</evidence>
<accession>A0AAE0FH97</accession>
<evidence type="ECO:0000313" key="3">
    <source>
        <dbReference type="EMBL" id="KAK3259704.1"/>
    </source>
</evidence>
<name>A0AAE0FH97_9CHLO</name>
<keyword evidence="4" id="KW-1185">Reference proteome</keyword>
<evidence type="ECO:0000313" key="4">
    <source>
        <dbReference type="Proteomes" id="UP001190700"/>
    </source>
</evidence>
<gene>
    <name evidence="3" type="ORF">CYMTET_31311</name>
</gene>
<protein>
    <submittedName>
        <fullName evidence="3">Uncharacterized protein</fullName>
    </submittedName>
</protein>
<dbReference type="AlphaFoldDB" id="A0AAE0FH97"/>
<feature type="coiled-coil region" evidence="1">
    <location>
        <begin position="423"/>
        <end position="531"/>
    </location>
</feature>
<feature type="non-terminal residue" evidence="3">
    <location>
        <position position="536"/>
    </location>
</feature>
<dbReference type="Proteomes" id="UP001190700">
    <property type="component" value="Unassembled WGS sequence"/>
</dbReference>
<dbReference type="EMBL" id="LGRX02018523">
    <property type="protein sequence ID" value="KAK3259704.1"/>
    <property type="molecule type" value="Genomic_DNA"/>
</dbReference>
<keyword evidence="1" id="KW-0175">Coiled coil</keyword>
<reference evidence="3 4" key="1">
    <citation type="journal article" date="2015" name="Genome Biol. Evol.">
        <title>Comparative Genomics of a Bacterivorous Green Alga Reveals Evolutionary Causalities and Consequences of Phago-Mixotrophic Mode of Nutrition.</title>
        <authorList>
            <person name="Burns J.A."/>
            <person name="Paasch A."/>
            <person name="Narechania A."/>
            <person name="Kim E."/>
        </authorList>
    </citation>
    <scope>NUCLEOTIDE SEQUENCE [LARGE SCALE GENOMIC DNA]</scope>
    <source>
        <strain evidence="3 4">PLY_AMNH</strain>
    </source>
</reference>
<evidence type="ECO:0000256" key="2">
    <source>
        <dbReference type="SAM" id="MobiDB-lite"/>
    </source>
</evidence>
<feature type="region of interest" description="Disordered" evidence="2">
    <location>
        <begin position="1"/>
        <end position="25"/>
    </location>
</feature>